<gene>
    <name evidence="1" type="ORF">CLIB1444_12S03950</name>
</gene>
<reference evidence="1" key="1">
    <citation type="submission" date="2022-06" db="EMBL/GenBank/DDBJ databases">
        <authorList>
            <person name="Legras J.-L."/>
            <person name="Devillers H."/>
            <person name="Grondin C."/>
        </authorList>
    </citation>
    <scope>NUCLEOTIDE SEQUENCE</scope>
    <source>
        <strain evidence="1">CLIB 1444</strain>
    </source>
</reference>
<dbReference type="Proteomes" id="UP001152531">
    <property type="component" value="Unassembled WGS sequence"/>
</dbReference>
<sequence>MAEKRLFKEFGQLNKVPASQNNPQIITLQPKDPENIFEWEATICKPSKSHSPYYYKGQWNLDISVTSQYPIQPPKIKFDRKTPICHPNINIETGEICLDILKSENWSPAWNLEHLVGAILMLIDDPEPDSPLNIDSANLFRSDKIGFESFVQFTIWKYNTFYEDVKETSGVKSTEDIVNVEESTDVQDNRDIIKDVGKQVTQDFINKVDEIKHSKNNSLDSNSTYDDAKRQIVENVNKQVNELCSKSVSPVSGDENDIPNKIDTTIETESTAVDPIMEEEKIKFLKEIDKKVNAFNNDTASVTASVSTSSTKSSKKKSKRERLKAIIKK</sequence>
<protein>
    <submittedName>
        <fullName evidence="1">Uncharacterized protein</fullName>
    </submittedName>
</protein>
<name>A0ACA9YDV5_9ASCO</name>
<dbReference type="EMBL" id="CALSDN010000012">
    <property type="protein sequence ID" value="CAH6723087.1"/>
    <property type="molecule type" value="Genomic_DNA"/>
</dbReference>
<evidence type="ECO:0000313" key="1">
    <source>
        <dbReference type="EMBL" id="CAH6723087.1"/>
    </source>
</evidence>
<comment type="caution">
    <text evidence="1">The sequence shown here is derived from an EMBL/GenBank/DDBJ whole genome shotgun (WGS) entry which is preliminary data.</text>
</comment>
<evidence type="ECO:0000313" key="2">
    <source>
        <dbReference type="Proteomes" id="UP001152531"/>
    </source>
</evidence>
<accession>A0ACA9YDV5</accession>
<proteinExistence type="predicted"/>
<organism evidence="1 2">
    <name type="scientific">[Candida] jaroonii</name>
    <dbReference type="NCBI Taxonomy" id="467808"/>
    <lineage>
        <taxon>Eukaryota</taxon>
        <taxon>Fungi</taxon>
        <taxon>Dikarya</taxon>
        <taxon>Ascomycota</taxon>
        <taxon>Saccharomycotina</taxon>
        <taxon>Pichiomycetes</taxon>
        <taxon>Debaryomycetaceae</taxon>
        <taxon>Yamadazyma</taxon>
    </lineage>
</organism>
<keyword evidence="2" id="KW-1185">Reference proteome</keyword>